<feature type="domain" description="U1-type" evidence="6">
    <location>
        <begin position="390"/>
        <end position="424"/>
    </location>
</feature>
<reference evidence="7 8" key="1">
    <citation type="journal article" date="2019" name="Sci. Rep.">
        <title>A high-quality genome of Eragrostis curvula grass provides insights into Poaceae evolution and supports new strategies to enhance forage quality.</title>
        <authorList>
            <person name="Carballo J."/>
            <person name="Santos B.A.C.M."/>
            <person name="Zappacosta D."/>
            <person name="Garbus I."/>
            <person name="Selva J.P."/>
            <person name="Gallo C.A."/>
            <person name="Diaz A."/>
            <person name="Albertini E."/>
            <person name="Caccamo M."/>
            <person name="Echenique V."/>
        </authorList>
    </citation>
    <scope>NUCLEOTIDE SEQUENCE [LARGE SCALE GENOMIC DNA]</scope>
    <source>
        <strain evidence="8">cv. Victoria</strain>
        <tissue evidence="7">Leaf</tissue>
    </source>
</reference>
<feature type="domain" description="C2H2-type" evidence="5">
    <location>
        <begin position="447"/>
        <end position="471"/>
    </location>
</feature>
<dbReference type="Gene3D" id="3.30.160.60">
    <property type="entry name" value="Classic Zinc Finger"/>
    <property type="match status" value="4"/>
</dbReference>
<dbReference type="InterPro" id="IPR003604">
    <property type="entry name" value="Matrin/U1-like-C_Znf_C2H2"/>
</dbReference>
<feature type="domain" description="U1-type" evidence="6">
    <location>
        <begin position="547"/>
        <end position="581"/>
    </location>
</feature>
<sequence length="582" mass="65078">MEFARRGPATAAADERVVEEGRRYADPPLPPQGDTMLVIRDALLLQLHKDRLRQEIIMAELAKIERAMALSSASCHSIFAGDLEWAKLPSFSFGEKFIPHRRWPASLEHWADVDGHHDLKAAAGARQEGLESRSMRPDMDDHVSKCLRPCCTSKEREENAALDEQKLQEYNEASTFMLNTQPKESSPLVKWELTGITMSVKKPKSPQKWSCTICHVETISERQLREHCAGKKHRSNLATLESRNKAISNKAETTTVPSSCAGQKASPINWSCSTCLASGTSEADLKDHLNGSSHKRNIEEQCKEGYGMSRIEPQEAESHMSNVPQHAEKPPLWSCSICRANCTRESELGSQLSAKIQVPLVHEINNMVRNSESWGAKLPPNIVPQHAEQTTRSSCSIHQANCDQQSDLADHFGGEIHQLKIQVLHEEAKQTENIPPRIDKNQPASEWDCSVCEAKCFTESQFENHCRGKRHRKKIKALKGEGAEAKLCDLKTENKDPSVGSDSMTATSHKVEEQMTPCVCDICNLLCSSKNISAGRCSREEHLEEQKLLNFCEVCDLQCNSGKMLLHHCTGKKHLKKLNATK</sequence>
<dbReference type="Pfam" id="PF12171">
    <property type="entry name" value="zf-C2H2_jaz"/>
    <property type="match status" value="1"/>
</dbReference>
<dbReference type="Pfam" id="PF12874">
    <property type="entry name" value="zf-met"/>
    <property type="match status" value="3"/>
</dbReference>
<dbReference type="GO" id="GO:0008270">
    <property type="term" value="F:zinc ion binding"/>
    <property type="evidence" value="ECO:0007669"/>
    <property type="project" value="UniProtKB-KW"/>
</dbReference>
<dbReference type="OrthoDB" id="434647at2759"/>
<evidence type="ECO:0000313" key="8">
    <source>
        <dbReference type="Proteomes" id="UP000324897"/>
    </source>
</evidence>
<feature type="domain" description="U1-type" evidence="6">
    <location>
        <begin position="206"/>
        <end position="240"/>
    </location>
</feature>
<comment type="caution">
    <text evidence="7">The sequence shown here is derived from an EMBL/GenBank/DDBJ whole genome shotgun (WGS) entry which is preliminary data.</text>
</comment>
<feature type="compositionally biased region" description="Basic and acidic residues" evidence="4">
    <location>
        <begin position="13"/>
        <end position="25"/>
    </location>
</feature>
<feature type="domain" description="C2H2-type" evidence="5">
    <location>
        <begin position="270"/>
        <end position="294"/>
    </location>
</feature>
<dbReference type="PANTHER" id="PTHR47487">
    <property type="entry name" value="OS06G0651300 PROTEIN-RELATED"/>
    <property type="match status" value="1"/>
</dbReference>
<dbReference type="PANTHER" id="PTHR47487:SF9">
    <property type="entry name" value="OS09G0421700 PROTEIN"/>
    <property type="match status" value="1"/>
</dbReference>
<organism evidence="7 8">
    <name type="scientific">Eragrostis curvula</name>
    <name type="common">weeping love grass</name>
    <dbReference type="NCBI Taxonomy" id="38414"/>
    <lineage>
        <taxon>Eukaryota</taxon>
        <taxon>Viridiplantae</taxon>
        <taxon>Streptophyta</taxon>
        <taxon>Embryophyta</taxon>
        <taxon>Tracheophyta</taxon>
        <taxon>Spermatophyta</taxon>
        <taxon>Magnoliopsida</taxon>
        <taxon>Liliopsida</taxon>
        <taxon>Poales</taxon>
        <taxon>Poaceae</taxon>
        <taxon>PACMAD clade</taxon>
        <taxon>Chloridoideae</taxon>
        <taxon>Eragrostideae</taxon>
        <taxon>Eragrostidinae</taxon>
        <taxon>Eragrostis</taxon>
    </lineage>
</organism>
<evidence type="ECO:0000259" key="6">
    <source>
        <dbReference type="SMART" id="SM00451"/>
    </source>
</evidence>
<keyword evidence="2" id="KW-0863">Zinc-finger</keyword>
<dbReference type="InterPro" id="IPR013087">
    <property type="entry name" value="Znf_C2H2_type"/>
</dbReference>
<dbReference type="SUPFAM" id="SSF57667">
    <property type="entry name" value="beta-beta-alpha zinc fingers"/>
    <property type="match status" value="3"/>
</dbReference>
<keyword evidence="3" id="KW-0862">Zinc</keyword>
<proteinExistence type="predicted"/>
<feature type="region of interest" description="Disordered" evidence="4">
    <location>
        <begin position="1"/>
        <end position="29"/>
    </location>
</feature>
<keyword evidence="8" id="KW-1185">Reference proteome</keyword>
<dbReference type="AlphaFoldDB" id="A0A5J9TDY2"/>
<feature type="domain" description="C2H2-type" evidence="5">
    <location>
        <begin position="550"/>
        <end position="574"/>
    </location>
</feature>
<dbReference type="InterPro" id="IPR036236">
    <property type="entry name" value="Znf_C2H2_sf"/>
</dbReference>
<feature type="non-terminal residue" evidence="7">
    <location>
        <position position="1"/>
    </location>
</feature>
<feature type="domain" description="C2H2-type" evidence="5">
    <location>
        <begin position="209"/>
        <end position="233"/>
    </location>
</feature>
<dbReference type="EMBL" id="RWGY01000039">
    <property type="protein sequence ID" value="TVU09565.1"/>
    <property type="molecule type" value="Genomic_DNA"/>
</dbReference>
<keyword evidence="1" id="KW-0479">Metal-binding</keyword>
<evidence type="ECO:0008006" key="9">
    <source>
        <dbReference type="Google" id="ProtNLM"/>
    </source>
</evidence>
<dbReference type="Proteomes" id="UP000324897">
    <property type="component" value="Chromosome 3"/>
</dbReference>
<feature type="domain" description="U1-type" evidence="6">
    <location>
        <begin position="444"/>
        <end position="478"/>
    </location>
</feature>
<evidence type="ECO:0000256" key="1">
    <source>
        <dbReference type="ARBA" id="ARBA00022723"/>
    </source>
</evidence>
<name>A0A5J9TDY2_9POAL</name>
<evidence type="ECO:0000313" key="7">
    <source>
        <dbReference type="EMBL" id="TVU09565.1"/>
    </source>
</evidence>
<evidence type="ECO:0000256" key="4">
    <source>
        <dbReference type="SAM" id="MobiDB-lite"/>
    </source>
</evidence>
<dbReference type="InterPro" id="IPR022755">
    <property type="entry name" value="Znf_C2H2_jaz"/>
</dbReference>
<feature type="domain" description="U1-type" evidence="6">
    <location>
        <begin position="267"/>
        <end position="301"/>
    </location>
</feature>
<dbReference type="GO" id="GO:0003676">
    <property type="term" value="F:nucleic acid binding"/>
    <property type="evidence" value="ECO:0007669"/>
    <property type="project" value="InterPro"/>
</dbReference>
<accession>A0A5J9TDY2</accession>
<evidence type="ECO:0000256" key="2">
    <source>
        <dbReference type="ARBA" id="ARBA00022771"/>
    </source>
</evidence>
<protein>
    <recommendedName>
        <fullName evidence="9">C2H2-type domain-containing protein</fullName>
    </recommendedName>
</protein>
<dbReference type="Gramene" id="TVU09565">
    <property type="protein sequence ID" value="TVU09565"/>
    <property type="gene ID" value="EJB05_43048"/>
</dbReference>
<dbReference type="SMART" id="SM00355">
    <property type="entry name" value="ZnF_C2H2"/>
    <property type="match status" value="4"/>
</dbReference>
<evidence type="ECO:0000259" key="5">
    <source>
        <dbReference type="SMART" id="SM00355"/>
    </source>
</evidence>
<evidence type="ECO:0000256" key="3">
    <source>
        <dbReference type="ARBA" id="ARBA00022833"/>
    </source>
</evidence>
<dbReference type="SMART" id="SM00451">
    <property type="entry name" value="ZnF_U1"/>
    <property type="match status" value="5"/>
</dbReference>
<gene>
    <name evidence="7" type="ORF">EJB05_43048</name>
</gene>